<dbReference type="Pfam" id="PF00069">
    <property type="entry name" value="Pkinase"/>
    <property type="match status" value="1"/>
</dbReference>
<dbReference type="Gene3D" id="3.30.200.20">
    <property type="entry name" value="Phosphorylase Kinase, domain 1"/>
    <property type="match status" value="1"/>
</dbReference>
<dbReference type="AlphaFoldDB" id="A0A7S0ZP70"/>
<feature type="domain" description="EF-hand" evidence="12">
    <location>
        <begin position="384"/>
        <end position="419"/>
    </location>
</feature>
<dbReference type="SUPFAM" id="SSF47473">
    <property type="entry name" value="EF-hand"/>
    <property type="match status" value="1"/>
</dbReference>
<proteinExistence type="inferred from homology"/>
<evidence type="ECO:0000256" key="7">
    <source>
        <dbReference type="ARBA" id="ARBA00022837"/>
    </source>
</evidence>
<evidence type="ECO:0000313" key="13">
    <source>
        <dbReference type="EMBL" id="CAD8827929.1"/>
    </source>
</evidence>
<evidence type="ECO:0000256" key="6">
    <source>
        <dbReference type="ARBA" id="ARBA00022777"/>
    </source>
</evidence>
<dbReference type="GO" id="GO:0005509">
    <property type="term" value="F:calcium ion binding"/>
    <property type="evidence" value="ECO:0007669"/>
    <property type="project" value="InterPro"/>
</dbReference>
<dbReference type="GO" id="GO:0005524">
    <property type="term" value="F:ATP binding"/>
    <property type="evidence" value="ECO:0007669"/>
    <property type="project" value="UniProtKB-UniRule"/>
</dbReference>
<dbReference type="PROSITE" id="PS50222">
    <property type="entry name" value="EF_HAND_2"/>
    <property type="match status" value="2"/>
</dbReference>
<dbReference type="PROSITE" id="PS00108">
    <property type="entry name" value="PROTEIN_KINASE_ST"/>
    <property type="match status" value="1"/>
</dbReference>
<evidence type="ECO:0000256" key="5">
    <source>
        <dbReference type="ARBA" id="ARBA00022741"/>
    </source>
</evidence>
<dbReference type="Pfam" id="PF13499">
    <property type="entry name" value="EF-hand_7"/>
    <property type="match status" value="1"/>
</dbReference>
<dbReference type="PROSITE" id="PS00107">
    <property type="entry name" value="PROTEIN_KINASE_ATP"/>
    <property type="match status" value="1"/>
</dbReference>
<feature type="domain" description="Protein kinase" evidence="11">
    <location>
        <begin position="54"/>
        <end position="308"/>
    </location>
</feature>
<accession>A0A7S0ZP70</accession>
<dbReference type="InterPro" id="IPR050205">
    <property type="entry name" value="CDPK_Ser/Thr_kinases"/>
</dbReference>
<comment type="similarity">
    <text evidence="9">Belongs to the protein kinase superfamily. Ser/Thr protein kinase family. CDPK subfamily.</text>
</comment>
<keyword evidence="4" id="KW-0808">Transferase</keyword>
<keyword evidence="3" id="KW-0723">Serine/threonine-protein kinase</keyword>
<keyword evidence="5 10" id="KW-0547">Nucleotide-binding</keyword>
<dbReference type="PANTHER" id="PTHR24349">
    <property type="entry name" value="SERINE/THREONINE-PROTEIN KINASE"/>
    <property type="match status" value="1"/>
</dbReference>
<feature type="domain" description="EF-hand" evidence="12">
    <location>
        <begin position="420"/>
        <end position="455"/>
    </location>
</feature>
<dbReference type="InterPro" id="IPR008271">
    <property type="entry name" value="Ser/Thr_kinase_AS"/>
</dbReference>
<dbReference type="PROSITE" id="PS00018">
    <property type="entry name" value="EF_HAND_1"/>
    <property type="match status" value="1"/>
</dbReference>
<comment type="cofactor">
    <cofactor evidence="1">
        <name>Mg(2+)</name>
        <dbReference type="ChEBI" id="CHEBI:18420"/>
    </cofactor>
</comment>
<evidence type="ECO:0000256" key="3">
    <source>
        <dbReference type="ARBA" id="ARBA00022527"/>
    </source>
</evidence>
<sequence>MGDCCSSPGGDDRTEVSVSESLSAALRRASKKSGIISVTGRYHQLPQKLADKYDATRQVLGSGYSGEVFTATNKINGETYAVKSFKLHGVSHSKFVELRNELEIFLAMDHPHVVRLTDVYESDDHLDLVMECMSGGELFQRVVKQKTFSEQAASFAIQQMLWAVNYLHSHNVVHRDLKLENFLYETDESDNLKLIDFGFSKVWKPNTKMKLSCGTLSYMAPEVLDMSYTSKCDLWSMGVIAFILLVGYMPFVGTEDQQIEHILSGTVLIKKHKWSNISKVGKDFAMGLLNVDPTKRPSAEEALRHEWFEKIDRHTTVDSEMCESLAEFSHMSQFRRACMQVVAWSLTQQERQQLRDEFQELDTAKTGTIKLVDLKRLLQERYIVTDKEAAAVFDALDSNHDGEIEYSEFLAATLASRVHLHDHLLQAAFGQFDKDNSGFISLENLRSLMGKDFDLKQVKREVEVSDGKISYEAFIAYLKNGGSVEHIEEVSKIIDDNHVGVMKMVSVQ</sequence>
<keyword evidence="7" id="KW-0106">Calcium</keyword>
<evidence type="ECO:0000256" key="10">
    <source>
        <dbReference type="PROSITE-ProRule" id="PRU10141"/>
    </source>
</evidence>
<keyword evidence="6" id="KW-0418">Kinase</keyword>
<protein>
    <recommendedName>
        <fullName evidence="14">Calmodulin</fullName>
    </recommendedName>
</protein>
<dbReference type="SMART" id="SM00220">
    <property type="entry name" value="S_TKc"/>
    <property type="match status" value="1"/>
</dbReference>
<dbReference type="Gene3D" id="1.10.510.10">
    <property type="entry name" value="Transferase(Phosphotransferase) domain 1"/>
    <property type="match status" value="1"/>
</dbReference>
<evidence type="ECO:0000256" key="1">
    <source>
        <dbReference type="ARBA" id="ARBA00001946"/>
    </source>
</evidence>
<dbReference type="InterPro" id="IPR000719">
    <property type="entry name" value="Prot_kinase_dom"/>
</dbReference>
<evidence type="ECO:0000256" key="4">
    <source>
        <dbReference type="ARBA" id="ARBA00022679"/>
    </source>
</evidence>
<dbReference type="InterPro" id="IPR017441">
    <property type="entry name" value="Protein_kinase_ATP_BS"/>
</dbReference>
<evidence type="ECO:0000256" key="2">
    <source>
        <dbReference type="ARBA" id="ARBA00011245"/>
    </source>
</evidence>
<dbReference type="Gene3D" id="1.10.238.10">
    <property type="entry name" value="EF-hand"/>
    <property type="match status" value="2"/>
</dbReference>
<comment type="subunit">
    <text evidence="2">Monomer.</text>
</comment>
<dbReference type="CDD" id="cd05117">
    <property type="entry name" value="STKc_CAMK"/>
    <property type="match status" value="1"/>
</dbReference>
<evidence type="ECO:0000256" key="8">
    <source>
        <dbReference type="ARBA" id="ARBA00022840"/>
    </source>
</evidence>
<evidence type="ECO:0000256" key="9">
    <source>
        <dbReference type="ARBA" id="ARBA00024334"/>
    </source>
</evidence>
<evidence type="ECO:0000259" key="12">
    <source>
        <dbReference type="PROSITE" id="PS50222"/>
    </source>
</evidence>
<organism evidence="13">
    <name type="scientific">Noctiluca scintillans</name>
    <name type="common">Sea sparkle</name>
    <name type="synonym">Red tide dinoflagellate</name>
    <dbReference type="NCBI Taxonomy" id="2966"/>
    <lineage>
        <taxon>Eukaryota</taxon>
        <taxon>Sar</taxon>
        <taxon>Alveolata</taxon>
        <taxon>Dinophyceae</taxon>
        <taxon>Noctilucales</taxon>
        <taxon>Noctilucaceae</taxon>
        <taxon>Noctiluca</taxon>
    </lineage>
</organism>
<dbReference type="InterPro" id="IPR002048">
    <property type="entry name" value="EF_hand_dom"/>
</dbReference>
<dbReference type="PROSITE" id="PS50011">
    <property type="entry name" value="PROTEIN_KINASE_DOM"/>
    <property type="match status" value="1"/>
</dbReference>
<reference evidence="13" key="1">
    <citation type="submission" date="2021-01" db="EMBL/GenBank/DDBJ databases">
        <authorList>
            <person name="Corre E."/>
            <person name="Pelletier E."/>
            <person name="Niang G."/>
            <person name="Scheremetjew M."/>
            <person name="Finn R."/>
            <person name="Kale V."/>
            <person name="Holt S."/>
            <person name="Cochrane G."/>
            <person name="Meng A."/>
            <person name="Brown T."/>
            <person name="Cohen L."/>
        </authorList>
    </citation>
    <scope>NUCLEOTIDE SEQUENCE</scope>
</reference>
<dbReference type="SMART" id="SM00054">
    <property type="entry name" value="EFh"/>
    <property type="match status" value="3"/>
</dbReference>
<feature type="binding site" evidence="10">
    <location>
        <position position="83"/>
    </location>
    <ligand>
        <name>ATP</name>
        <dbReference type="ChEBI" id="CHEBI:30616"/>
    </ligand>
</feature>
<dbReference type="InterPro" id="IPR011009">
    <property type="entry name" value="Kinase-like_dom_sf"/>
</dbReference>
<name>A0A7S0ZP70_NOCSC</name>
<gene>
    <name evidence="13" type="ORF">NSCI0253_LOCUS2275</name>
</gene>
<dbReference type="EMBL" id="HBFQ01003284">
    <property type="protein sequence ID" value="CAD8827929.1"/>
    <property type="molecule type" value="Transcribed_RNA"/>
</dbReference>
<evidence type="ECO:0000259" key="11">
    <source>
        <dbReference type="PROSITE" id="PS50011"/>
    </source>
</evidence>
<keyword evidence="8 10" id="KW-0067">ATP-binding</keyword>
<dbReference type="SUPFAM" id="SSF56112">
    <property type="entry name" value="Protein kinase-like (PK-like)"/>
    <property type="match status" value="1"/>
</dbReference>
<dbReference type="Pfam" id="PF13202">
    <property type="entry name" value="EF-hand_5"/>
    <property type="match status" value="1"/>
</dbReference>
<evidence type="ECO:0008006" key="14">
    <source>
        <dbReference type="Google" id="ProtNLM"/>
    </source>
</evidence>
<dbReference type="InterPro" id="IPR011992">
    <property type="entry name" value="EF-hand-dom_pair"/>
</dbReference>
<dbReference type="InterPro" id="IPR018247">
    <property type="entry name" value="EF_Hand_1_Ca_BS"/>
</dbReference>
<dbReference type="FunFam" id="1.10.510.10:FF:000571">
    <property type="entry name" value="Maternal embryonic leucine zipper kinase"/>
    <property type="match status" value="1"/>
</dbReference>
<dbReference type="GO" id="GO:0004674">
    <property type="term" value="F:protein serine/threonine kinase activity"/>
    <property type="evidence" value="ECO:0007669"/>
    <property type="project" value="UniProtKB-KW"/>
</dbReference>